<feature type="region of interest" description="Disordered" evidence="1">
    <location>
        <begin position="74"/>
        <end position="105"/>
    </location>
</feature>
<comment type="caution">
    <text evidence="2">The sequence shown here is derived from an EMBL/GenBank/DDBJ whole genome shotgun (WGS) entry which is preliminary data.</text>
</comment>
<dbReference type="EMBL" id="BMXS01000003">
    <property type="protein sequence ID" value="GGX83666.1"/>
    <property type="molecule type" value="Genomic_DNA"/>
</dbReference>
<protein>
    <submittedName>
        <fullName evidence="2">Uncharacterized protein</fullName>
    </submittedName>
</protein>
<evidence type="ECO:0000256" key="1">
    <source>
        <dbReference type="SAM" id="MobiDB-lite"/>
    </source>
</evidence>
<organism evidence="2 3">
    <name type="scientific">Litchfieldella qijiaojingensis</name>
    <dbReference type="NCBI Taxonomy" id="980347"/>
    <lineage>
        <taxon>Bacteria</taxon>
        <taxon>Pseudomonadati</taxon>
        <taxon>Pseudomonadota</taxon>
        <taxon>Gammaproteobacteria</taxon>
        <taxon>Oceanospirillales</taxon>
        <taxon>Halomonadaceae</taxon>
        <taxon>Litchfieldella</taxon>
    </lineage>
</organism>
<feature type="compositionally biased region" description="Low complexity" evidence="1">
    <location>
        <begin position="74"/>
        <end position="90"/>
    </location>
</feature>
<evidence type="ECO:0000313" key="3">
    <source>
        <dbReference type="Proteomes" id="UP000653056"/>
    </source>
</evidence>
<gene>
    <name evidence="2" type="ORF">GCM10007160_08630</name>
</gene>
<dbReference type="Proteomes" id="UP000653056">
    <property type="component" value="Unassembled WGS sequence"/>
</dbReference>
<dbReference type="RefSeq" id="WP_189466568.1">
    <property type="nucleotide sequence ID" value="NZ_BMXS01000003.1"/>
</dbReference>
<sequence>MNIRHSIPRSEHRTGGARARIALHAVIAALVVSAASSVAAELNNLHRDTVRGRYVPVNEQEMSDRWGVILWDESQSGKTGSSTGQQKSTGIGNIQKNAVTTDSFR</sequence>
<keyword evidence="3" id="KW-1185">Reference proteome</keyword>
<reference evidence="3" key="1">
    <citation type="journal article" date="2019" name="Int. J. Syst. Evol. Microbiol.">
        <title>The Global Catalogue of Microorganisms (GCM) 10K type strain sequencing project: providing services to taxonomists for standard genome sequencing and annotation.</title>
        <authorList>
            <consortium name="The Broad Institute Genomics Platform"/>
            <consortium name="The Broad Institute Genome Sequencing Center for Infectious Disease"/>
            <person name="Wu L."/>
            <person name="Ma J."/>
        </authorList>
    </citation>
    <scope>NUCLEOTIDE SEQUENCE [LARGE SCALE GENOMIC DNA]</scope>
    <source>
        <strain evidence="3">KCTC 22228</strain>
    </source>
</reference>
<accession>A0ABQ2YHC1</accession>
<feature type="compositionally biased region" description="Polar residues" evidence="1">
    <location>
        <begin position="91"/>
        <end position="105"/>
    </location>
</feature>
<name>A0ABQ2YHC1_9GAMM</name>
<evidence type="ECO:0000313" key="2">
    <source>
        <dbReference type="EMBL" id="GGX83666.1"/>
    </source>
</evidence>
<proteinExistence type="predicted"/>